<keyword evidence="6" id="KW-1185">Reference proteome</keyword>
<dbReference type="Proteomes" id="UP000827721">
    <property type="component" value="Unassembled WGS sequence"/>
</dbReference>
<comment type="similarity">
    <text evidence="1">Belongs to the 'GDXG' lipolytic enzyme family.</text>
</comment>
<dbReference type="InterPro" id="IPR002168">
    <property type="entry name" value="Lipase_GDXG_HIS_AS"/>
</dbReference>
<dbReference type="Pfam" id="PF07859">
    <property type="entry name" value="Abhydrolase_3"/>
    <property type="match status" value="1"/>
</dbReference>
<dbReference type="SUPFAM" id="SSF53474">
    <property type="entry name" value="alpha/beta-Hydrolases"/>
    <property type="match status" value="1"/>
</dbReference>
<evidence type="ECO:0000256" key="1">
    <source>
        <dbReference type="ARBA" id="ARBA00010515"/>
    </source>
</evidence>
<reference evidence="5 6" key="1">
    <citation type="submission" date="2021-02" db="EMBL/GenBank/DDBJ databases">
        <title>Plant Genome Project.</title>
        <authorList>
            <person name="Zhang R.-G."/>
        </authorList>
    </citation>
    <scope>NUCLEOTIDE SEQUENCE [LARGE SCALE GENOMIC DNA]</scope>
    <source>
        <tissue evidence="5">Leaves</tissue>
    </source>
</reference>
<dbReference type="PANTHER" id="PTHR23024:SF551">
    <property type="entry name" value="2-HYDROXYISOFLAVANONE DEHYDRATASE-LIKE"/>
    <property type="match status" value="1"/>
</dbReference>
<evidence type="ECO:0000313" key="6">
    <source>
        <dbReference type="Proteomes" id="UP000827721"/>
    </source>
</evidence>
<feature type="region of interest" description="Disordered" evidence="3">
    <location>
        <begin position="31"/>
        <end position="53"/>
    </location>
</feature>
<accession>A0ABQ8IB15</accession>
<dbReference type="PROSITE" id="PS01173">
    <property type="entry name" value="LIPASE_GDXG_HIS"/>
    <property type="match status" value="1"/>
</dbReference>
<dbReference type="Gene3D" id="3.40.50.1820">
    <property type="entry name" value="alpha/beta hydrolase"/>
    <property type="match status" value="1"/>
</dbReference>
<dbReference type="EMBL" id="JAFEMO010000003">
    <property type="protein sequence ID" value="KAH7573746.1"/>
    <property type="molecule type" value="Genomic_DNA"/>
</dbReference>
<proteinExistence type="inferred from homology"/>
<comment type="caution">
    <text evidence="5">The sequence shown here is derived from an EMBL/GenBank/DDBJ whole genome shotgun (WGS) entry which is preliminary data.</text>
</comment>
<dbReference type="InterPro" id="IPR029058">
    <property type="entry name" value="AB_hydrolase_fold"/>
</dbReference>
<evidence type="ECO:0000259" key="4">
    <source>
        <dbReference type="Pfam" id="PF07859"/>
    </source>
</evidence>
<organism evidence="5 6">
    <name type="scientific">Xanthoceras sorbifolium</name>
    <dbReference type="NCBI Taxonomy" id="99658"/>
    <lineage>
        <taxon>Eukaryota</taxon>
        <taxon>Viridiplantae</taxon>
        <taxon>Streptophyta</taxon>
        <taxon>Embryophyta</taxon>
        <taxon>Tracheophyta</taxon>
        <taxon>Spermatophyta</taxon>
        <taxon>Magnoliopsida</taxon>
        <taxon>eudicotyledons</taxon>
        <taxon>Gunneridae</taxon>
        <taxon>Pentapetalae</taxon>
        <taxon>rosids</taxon>
        <taxon>malvids</taxon>
        <taxon>Sapindales</taxon>
        <taxon>Sapindaceae</taxon>
        <taxon>Xanthoceroideae</taxon>
        <taxon>Xanthoceras</taxon>
    </lineage>
</organism>
<name>A0ABQ8IB15_9ROSI</name>
<evidence type="ECO:0000256" key="3">
    <source>
        <dbReference type="SAM" id="MobiDB-lite"/>
    </source>
</evidence>
<keyword evidence="2" id="KW-0378">Hydrolase</keyword>
<sequence>MASSATKEVAKELLPLVRVYKDGSVERLLGSPYVPPSPDQDPQTGSVSSKDVTISHNPTVSARLYLPKPTAQTHQKKLPIFVYFHGGGFCIESAFSFYSHRYLNHLVSQAQVVAVSVEYRLAPEHLLPAAYEDCWSALQWIASHYSKTGDDSTKDPWLSNHGDFERVFICGDSAGGNIVHNIAMRAGVESLNDGGGVKIFAAIFSHPYFWGSEPIGSESSDNHEKSMCYIVWDFVYPSAPGGIDNEMINPVGPGKPSLANLGCSKLLVCVAEKDELRERGDWYYNAVKESGFGGEMEFFESKEEDHSFHLFDPETENAKNLIKRLASFLH</sequence>
<evidence type="ECO:0000313" key="5">
    <source>
        <dbReference type="EMBL" id="KAH7573746.1"/>
    </source>
</evidence>
<feature type="domain" description="Alpha/beta hydrolase fold-3" evidence="4">
    <location>
        <begin position="81"/>
        <end position="309"/>
    </location>
</feature>
<evidence type="ECO:0000256" key="2">
    <source>
        <dbReference type="ARBA" id="ARBA00022801"/>
    </source>
</evidence>
<protein>
    <recommendedName>
        <fullName evidence="4">Alpha/beta hydrolase fold-3 domain-containing protein</fullName>
    </recommendedName>
</protein>
<feature type="compositionally biased region" description="Polar residues" evidence="3">
    <location>
        <begin position="40"/>
        <end position="53"/>
    </location>
</feature>
<dbReference type="PANTHER" id="PTHR23024">
    <property type="entry name" value="ARYLACETAMIDE DEACETYLASE"/>
    <property type="match status" value="1"/>
</dbReference>
<dbReference type="InterPro" id="IPR013094">
    <property type="entry name" value="AB_hydrolase_3"/>
</dbReference>
<gene>
    <name evidence="5" type="ORF">JRO89_XS03G0201500</name>
</gene>
<dbReference type="InterPro" id="IPR050466">
    <property type="entry name" value="Carboxylest/Gibb_receptor"/>
</dbReference>